<organism evidence="1 2">
    <name type="scientific">Phytophthora rubi</name>
    <dbReference type="NCBI Taxonomy" id="129364"/>
    <lineage>
        <taxon>Eukaryota</taxon>
        <taxon>Sar</taxon>
        <taxon>Stramenopiles</taxon>
        <taxon>Oomycota</taxon>
        <taxon>Peronosporomycetes</taxon>
        <taxon>Peronosporales</taxon>
        <taxon>Peronosporaceae</taxon>
        <taxon>Phytophthora</taxon>
    </lineage>
</organism>
<name>A0A6A4CXL8_9STRA</name>
<evidence type="ECO:0000313" key="2">
    <source>
        <dbReference type="Proteomes" id="UP000434957"/>
    </source>
</evidence>
<protein>
    <submittedName>
        <fullName evidence="1">Uncharacterized protein</fullName>
    </submittedName>
</protein>
<sequence length="36" mass="4144">MVLVVYRTAPKCQVRCCVNLQCRVLQALRAFLDCTE</sequence>
<keyword evidence="2" id="KW-1185">Reference proteome</keyword>
<dbReference type="Proteomes" id="UP000434957">
    <property type="component" value="Unassembled WGS sequence"/>
</dbReference>
<gene>
    <name evidence="1" type="ORF">PR003_g23211</name>
</gene>
<comment type="caution">
    <text evidence="1">The sequence shown here is derived from an EMBL/GenBank/DDBJ whole genome shotgun (WGS) entry which is preliminary data.</text>
</comment>
<proteinExistence type="predicted"/>
<dbReference type="AlphaFoldDB" id="A0A6A4CXL8"/>
<accession>A0A6A4CXL8</accession>
<dbReference type="EMBL" id="QXFT01002421">
    <property type="protein sequence ID" value="KAE9298536.1"/>
    <property type="molecule type" value="Genomic_DNA"/>
</dbReference>
<reference evidence="1 2" key="1">
    <citation type="submission" date="2018-08" db="EMBL/GenBank/DDBJ databases">
        <title>Genomic investigation of the strawberry pathogen Phytophthora fragariae indicates pathogenicity is determined by transcriptional variation in three key races.</title>
        <authorList>
            <person name="Adams T.M."/>
            <person name="Armitage A.D."/>
            <person name="Sobczyk M.K."/>
            <person name="Bates H.J."/>
            <person name="Dunwell J.M."/>
            <person name="Nellist C.F."/>
            <person name="Harrison R.J."/>
        </authorList>
    </citation>
    <scope>NUCLEOTIDE SEQUENCE [LARGE SCALE GENOMIC DNA]</scope>
    <source>
        <strain evidence="1 2">SCRP333</strain>
    </source>
</reference>
<evidence type="ECO:0000313" key="1">
    <source>
        <dbReference type="EMBL" id="KAE9298536.1"/>
    </source>
</evidence>